<reference evidence="1 2" key="1">
    <citation type="submission" date="2020-07" db="EMBL/GenBank/DDBJ databases">
        <title>Stappia sp., F7233, whole genome shotgun sequencing project.</title>
        <authorList>
            <person name="Jiang S."/>
            <person name="Liu Z.W."/>
            <person name="Du Z.J."/>
        </authorList>
    </citation>
    <scope>NUCLEOTIDE SEQUENCE [LARGE SCALE GENOMIC DNA]</scope>
    <source>
        <strain evidence="1 2">F7233</strain>
    </source>
</reference>
<evidence type="ECO:0000313" key="1">
    <source>
        <dbReference type="EMBL" id="MBA5775615.1"/>
    </source>
</evidence>
<sequence>MTEFQGQIVALSTRAASHATAAAAAQSELRKRGAIINAQAEEIAALKSRIEELEKAAGAPADDAG</sequence>
<name>A0A839A901_9HYPH</name>
<comment type="caution">
    <text evidence="1">The sequence shown here is derived from an EMBL/GenBank/DDBJ whole genome shotgun (WGS) entry which is preliminary data.</text>
</comment>
<evidence type="ECO:0000313" key="2">
    <source>
        <dbReference type="Proteomes" id="UP000541109"/>
    </source>
</evidence>
<proteinExistence type="predicted"/>
<gene>
    <name evidence="1" type="ORF">H2509_00585</name>
</gene>
<dbReference type="Proteomes" id="UP000541109">
    <property type="component" value="Unassembled WGS sequence"/>
</dbReference>
<organism evidence="1 2">
    <name type="scientific">Stappia albiluteola</name>
    <dbReference type="NCBI Taxonomy" id="2758565"/>
    <lineage>
        <taxon>Bacteria</taxon>
        <taxon>Pseudomonadati</taxon>
        <taxon>Pseudomonadota</taxon>
        <taxon>Alphaproteobacteria</taxon>
        <taxon>Hyphomicrobiales</taxon>
        <taxon>Stappiaceae</taxon>
        <taxon>Stappia</taxon>
    </lineage>
</organism>
<accession>A0A839A901</accession>
<keyword evidence="2" id="KW-1185">Reference proteome</keyword>
<dbReference type="AlphaFoldDB" id="A0A839A901"/>
<dbReference type="EMBL" id="JACFXV010000010">
    <property type="protein sequence ID" value="MBA5775615.1"/>
    <property type="molecule type" value="Genomic_DNA"/>
</dbReference>
<protein>
    <submittedName>
        <fullName evidence="1">Uncharacterized protein</fullName>
    </submittedName>
</protein>